<dbReference type="InterPro" id="IPR025889">
    <property type="entry name" value="GSP17M-like_dom"/>
</dbReference>
<evidence type="ECO:0000313" key="6">
    <source>
        <dbReference type="Proteomes" id="UP000254100"/>
    </source>
</evidence>
<accession>A0A0D6XQ12</accession>
<dbReference type="Pfam" id="PF11181">
    <property type="entry name" value="YflT"/>
    <property type="match status" value="1"/>
</dbReference>
<evidence type="ECO:0000256" key="1">
    <source>
        <dbReference type="ARBA" id="ARBA00008128"/>
    </source>
</evidence>
<proteinExistence type="inferred from homology"/>
<dbReference type="OrthoDB" id="2409186at2"/>
<dbReference type="AlphaFoldDB" id="A0A0D6XQ12"/>
<comment type="similarity">
    <text evidence="1">Belongs to the UPF0355 family.</text>
</comment>
<dbReference type="RefSeq" id="WP_044360108.1">
    <property type="nucleotide sequence ID" value="NZ_JXWY01000033.1"/>
</dbReference>
<name>A0A0D6XQ12_9STAP</name>
<reference evidence="4 6" key="2">
    <citation type="submission" date="2018-06" db="EMBL/GenBank/DDBJ databases">
        <authorList>
            <consortium name="Pathogen Informatics"/>
            <person name="Doyle S."/>
        </authorList>
    </citation>
    <scope>NUCLEOTIDE SEQUENCE [LARGE SCALE GENOMIC DNA]</scope>
    <source>
        <strain evidence="4 6">NCTC13832</strain>
    </source>
</reference>
<evidence type="ECO:0000313" key="5">
    <source>
        <dbReference type="Proteomes" id="UP000032366"/>
    </source>
</evidence>
<reference evidence="3 5" key="1">
    <citation type="submission" date="2015-01" db="EMBL/GenBank/DDBJ databases">
        <authorList>
            <person name="Guo J."/>
        </authorList>
    </citation>
    <scope>NUCLEOTIDE SEQUENCE [LARGE SCALE GENOMIC DNA]</scope>
    <source>
        <strain evidence="3 5">DSM 22147</strain>
    </source>
</reference>
<dbReference type="EMBL" id="UHDT01000001">
    <property type="protein sequence ID" value="SUM58551.1"/>
    <property type="molecule type" value="Genomic_DNA"/>
</dbReference>
<dbReference type="STRING" id="569857.TP70_05220"/>
<sequence length="135" mass="15437">MTHFKLVKGEEETIQAVDALLRDGYKEHEITIISKDRLKTDRFNDSEVKQKPTAGTISDKFMRFFIGEDPEEAAFTRYNLTDNDKEQLKQAVIDGEIAIIVDHIPHAQGEVAHSNSAYETQDFKHHPSEHKGDIE</sequence>
<protein>
    <submittedName>
        <fullName evidence="4">Transcriptional regulator</fullName>
    </submittedName>
</protein>
<organism evidence="4 6">
    <name type="scientific">Staphylococcus microti</name>
    <dbReference type="NCBI Taxonomy" id="569857"/>
    <lineage>
        <taxon>Bacteria</taxon>
        <taxon>Bacillati</taxon>
        <taxon>Bacillota</taxon>
        <taxon>Bacilli</taxon>
        <taxon>Bacillales</taxon>
        <taxon>Staphylococcaceae</taxon>
        <taxon>Staphylococcus</taxon>
    </lineage>
</organism>
<evidence type="ECO:0000313" key="4">
    <source>
        <dbReference type="EMBL" id="SUM58551.1"/>
    </source>
</evidence>
<dbReference type="EMBL" id="JXWY01000033">
    <property type="protein sequence ID" value="KIX90879.1"/>
    <property type="molecule type" value="Genomic_DNA"/>
</dbReference>
<gene>
    <name evidence="4" type="ORF">NCTC13832_02305</name>
    <name evidence="3" type="ORF">TP70_05220</name>
</gene>
<keyword evidence="5" id="KW-1185">Reference proteome</keyword>
<dbReference type="Proteomes" id="UP000254100">
    <property type="component" value="Unassembled WGS sequence"/>
</dbReference>
<feature type="domain" description="General stress protein 17M-like" evidence="2">
    <location>
        <begin position="5"/>
        <end position="95"/>
    </location>
</feature>
<evidence type="ECO:0000313" key="3">
    <source>
        <dbReference type="EMBL" id="KIX90879.1"/>
    </source>
</evidence>
<dbReference type="Proteomes" id="UP000032366">
    <property type="component" value="Unassembled WGS sequence"/>
</dbReference>
<evidence type="ECO:0000259" key="2">
    <source>
        <dbReference type="Pfam" id="PF11181"/>
    </source>
</evidence>